<comment type="similarity">
    <text evidence="2">Belongs to the RLP family.</text>
</comment>
<comment type="caution">
    <text evidence="15">The sequence shown here is derived from an EMBL/GenBank/DDBJ whole genome shotgun (WGS) entry which is preliminary data.</text>
</comment>
<dbReference type="Proteomes" id="UP000265566">
    <property type="component" value="Chromosome 8"/>
</dbReference>
<evidence type="ECO:0000313" key="16">
    <source>
        <dbReference type="Proteomes" id="UP000265566"/>
    </source>
</evidence>
<comment type="subcellular location">
    <subcellularLocation>
        <location evidence="1">Cell membrane</location>
        <topology evidence="1">Single-pass type I membrane protein</topology>
    </subcellularLocation>
</comment>
<evidence type="ECO:0000256" key="3">
    <source>
        <dbReference type="ARBA" id="ARBA00022475"/>
    </source>
</evidence>
<gene>
    <name evidence="15" type="ORF">MtrunA17_Chr8g0354061</name>
</gene>
<evidence type="ECO:0000256" key="7">
    <source>
        <dbReference type="ARBA" id="ARBA00022737"/>
    </source>
</evidence>
<dbReference type="EMBL" id="PSQE01000008">
    <property type="protein sequence ID" value="RHN40373.1"/>
    <property type="molecule type" value="Genomic_DNA"/>
</dbReference>
<dbReference type="FunFam" id="3.80.10.10:FF:000041">
    <property type="entry name" value="LRR receptor-like serine/threonine-protein kinase ERECTA"/>
    <property type="match status" value="1"/>
</dbReference>
<dbReference type="Gramene" id="rna46520">
    <property type="protein sequence ID" value="RHN40373.1"/>
    <property type="gene ID" value="gene46520"/>
</dbReference>
<dbReference type="GO" id="GO:0005886">
    <property type="term" value="C:plasma membrane"/>
    <property type="evidence" value="ECO:0007669"/>
    <property type="project" value="UniProtKB-SubCell"/>
</dbReference>
<evidence type="ECO:0000256" key="4">
    <source>
        <dbReference type="ARBA" id="ARBA00022614"/>
    </source>
</evidence>
<keyword evidence="5 12" id="KW-0812">Transmembrane</keyword>
<protein>
    <submittedName>
        <fullName evidence="15">Putative leucine-rich repeat-containing, plant-type, leucine-rich repeat domain, L</fullName>
    </submittedName>
</protein>
<evidence type="ECO:0000256" key="8">
    <source>
        <dbReference type="ARBA" id="ARBA00022989"/>
    </source>
</evidence>
<proteinExistence type="inferred from homology"/>
<feature type="domain" description="Leucine-rich repeat-containing N-terminal plant-type" evidence="14">
    <location>
        <begin position="35"/>
        <end position="73"/>
    </location>
</feature>
<feature type="chain" id="PRO_5017424891" evidence="13">
    <location>
        <begin position="32"/>
        <end position="886"/>
    </location>
</feature>
<evidence type="ECO:0000256" key="5">
    <source>
        <dbReference type="ARBA" id="ARBA00022692"/>
    </source>
</evidence>
<evidence type="ECO:0000256" key="1">
    <source>
        <dbReference type="ARBA" id="ARBA00004251"/>
    </source>
</evidence>
<dbReference type="FunFam" id="3.80.10.10:FF:000095">
    <property type="entry name" value="LRR receptor-like serine/threonine-protein kinase GSO1"/>
    <property type="match status" value="1"/>
</dbReference>
<organism evidence="15 16">
    <name type="scientific">Medicago truncatula</name>
    <name type="common">Barrel medic</name>
    <name type="synonym">Medicago tribuloides</name>
    <dbReference type="NCBI Taxonomy" id="3880"/>
    <lineage>
        <taxon>Eukaryota</taxon>
        <taxon>Viridiplantae</taxon>
        <taxon>Streptophyta</taxon>
        <taxon>Embryophyta</taxon>
        <taxon>Tracheophyta</taxon>
        <taxon>Spermatophyta</taxon>
        <taxon>Magnoliopsida</taxon>
        <taxon>eudicotyledons</taxon>
        <taxon>Gunneridae</taxon>
        <taxon>Pentapetalae</taxon>
        <taxon>rosids</taxon>
        <taxon>fabids</taxon>
        <taxon>Fabales</taxon>
        <taxon>Fabaceae</taxon>
        <taxon>Papilionoideae</taxon>
        <taxon>50 kb inversion clade</taxon>
        <taxon>NPAAA clade</taxon>
        <taxon>Hologalegina</taxon>
        <taxon>IRL clade</taxon>
        <taxon>Trifolieae</taxon>
        <taxon>Medicago</taxon>
    </lineage>
</organism>
<dbReference type="SUPFAM" id="SSF52058">
    <property type="entry name" value="L domain-like"/>
    <property type="match status" value="3"/>
</dbReference>
<sequence>MVRFISSQNAPFSLLFSFIIILNIVICETNASCNQKDKQILLCFKHGLIDPLGMLPTWSNKEDCCKWRGVHCNMNGRVTNISLPCFTDDDEDITIGNMKTNKPHCLAGKIHLSLFDLEFLNYLDLSNNDFKSIHLPMDCQKLSSVNTSHGSGNFSNVFHLDLSQNENLVINDLRWLLRLSSSLQFLNLDSIDLHRETRWLQILTMFPSLSELHLYRCQLKSASQSLLYANFTSLEYLDLSQNDFFSDLPIWLFNISGLAYLNLQANRFHGQIPETLLKLQNLITLILMGNEMSGKIPDWIGQFTNLEYLELSMNLLIGSIPTTLGNVSSLTVFDVVLNNLTGSLPESLGKLSNLEVLYVGENNLSGVVTHRNFDKLFNLKELWFGSPLSIFNFDPQWIPPFKLQLLDLKCANLKLIPWLYTQTSLTTLKIENSTFKDVSQDKFWSLASHCLFLSLFHNNMPWNMSNVLLNSKVTWLIDNGLSGGLPQLTSNVSVFNLSFNNLTGPLSHLLCHNMIENTNLMFLDVSDNHLSGGLTECWGNWKSLIHVNLGNNNLTGMIPNSMGSLSNLMSFHISNTMLHGEIPVSLESCKKLVIVNFRNNKFSGNIPNWIGQDMEVLQLRSNEFSGDIPSQICQLSSLFVLDLSNNRLTGAIPQCLSNITSMTFNDVTQNEFYFSYNVFGVTFITTIPLLSKGNDLNYPKYMHVIDLSNNSLSGRIPLEIFRLTALQSLNLSQNQFMGTIPNEIGNMKQLESLDLSNNSLSGEIPQTMSALSFLEVLNLSFNNLKGQIPLGTQLQSFTPLSYMGNPELCGSPLIEKCNHDKVPDGDINVMAKEEEGSELMECFYMGMGVGFATGFWVVFGSLLFKRSWRHAYFNFLYDVKDWFMSK</sequence>
<dbReference type="SMART" id="SM00369">
    <property type="entry name" value="LRR_TYP"/>
    <property type="match status" value="8"/>
</dbReference>
<evidence type="ECO:0000256" key="10">
    <source>
        <dbReference type="ARBA" id="ARBA00023170"/>
    </source>
</evidence>
<evidence type="ECO:0000256" key="13">
    <source>
        <dbReference type="SAM" id="SignalP"/>
    </source>
</evidence>
<name>A0A396GII7_MEDTR</name>
<evidence type="ECO:0000256" key="6">
    <source>
        <dbReference type="ARBA" id="ARBA00022729"/>
    </source>
</evidence>
<dbReference type="PRINTS" id="PR00019">
    <property type="entry name" value="LEURICHRPT"/>
</dbReference>
<reference evidence="16" key="1">
    <citation type="journal article" date="2018" name="Nat. Plants">
        <title>Whole-genome landscape of Medicago truncatula symbiotic genes.</title>
        <authorList>
            <person name="Pecrix Y."/>
            <person name="Staton S.E."/>
            <person name="Sallet E."/>
            <person name="Lelandais-Briere C."/>
            <person name="Moreau S."/>
            <person name="Carrere S."/>
            <person name="Blein T."/>
            <person name="Jardinaud M.F."/>
            <person name="Latrasse D."/>
            <person name="Zouine M."/>
            <person name="Zahm M."/>
            <person name="Kreplak J."/>
            <person name="Mayjonade B."/>
            <person name="Satge C."/>
            <person name="Perez M."/>
            <person name="Cauet S."/>
            <person name="Marande W."/>
            <person name="Chantry-Darmon C."/>
            <person name="Lopez-Roques C."/>
            <person name="Bouchez O."/>
            <person name="Berard A."/>
            <person name="Debelle F."/>
            <person name="Munos S."/>
            <person name="Bendahmane A."/>
            <person name="Berges H."/>
            <person name="Niebel A."/>
            <person name="Buitink J."/>
            <person name="Frugier F."/>
            <person name="Benhamed M."/>
            <person name="Crespi M."/>
            <person name="Gouzy J."/>
            <person name="Gamas P."/>
        </authorList>
    </citation>
    <scope>NUCLEOTIDE SEQUENCE [LARGE SCALE GENOMIC DNA]</scope>
    <source>
        <strain evidence="16">cv. Jemalong A17</strain>
    </source>
</reference>
<keyword evidence="3" id="KW-1003">Cell membrane</keyword>
<evidence type="ECO:0000259" key="14">
    <source>
        <dbReference type="Pfam" id="PF08263"/>
    </source>
</evidence>
<dbReference type="AlphaFoldDB" id="A0A396GII7"/>
<keyword evidence="4" id="KW-0433">Leucine-rich repeat</keyword>
<keyword evidence="10" id="KW-0675">Receptor</keyword>
<feature type="transmembrane region" description="Helical" evidence="12">
    <location>
        <begin position="843"/>
        <end position="864"/>
    </location>
</feature>
<evidence type="ECO:0000256" key="9">
    <source>
        <dbReference type="ARBA" id="ARBA00023136"/>
    </source>
</evidence>
<dbReference type="InterPro" id="IPR003591">
    <property type="entry name" value="Leu-rich_rpt_typical-subtyp"/>
</dbReference>
<dbReference type="InterPro" id="IPR001611">
    <property type="entry name" value="Leu-rich_rpt"/>
</dbReference>
<evidence type="ECO:0000313" key="15">
    <source>
        <dbReference type="EMBL" id="RHN40373.1"/>
    </source>
</evidence>
<evidence type="ECO:0000256" key="11">
    <source>
        <dbReference type="ARBA" id="ARBA00023180"/>
    </source>
</evidence>
<keyword evidence="7" id="KW-0677">Repeat</keyword>
<dbReference type="InterPro" id="IPR046956">
    <property type="entry name" value="RLP23-like"/>
</dbReference>
<keyword evidence="6 13" id="KW-0732">Signal</keyword>
<dbReference type="Pfam" id="PF00560">
    <property type="entry name" value="LRR_1"/>
    <property type="match status" value="9"/>
</dbReference>
<evidence type="ECO:0000256" key="2">
    <source>
        <dbReference type="ARBA" id="ARBA00009592"/>
    </source>
</evidence>
<dbReference type="OrthoDB" id="1600340at2759"/>
<dbReference type="PANTHER" id="PTHR48063:SF101">
    <property type="entry name" value="LRR RECEPTOR-LIKE SERINE_THREONINE-PROTEIN KINASE FLS2"/>
    <property type="match status" value="1"/>
</dbReference>
<keyword evidence="8 12" id="KW-1133">Transmembrane helix</keyword>
<evidence type="ECO:0000256" key="12">
    <source>
        <dbReference type="SAM" id="Phobius"/>
    </source>
</evidence>
<dbReference type="PANTHER" id="PTHR48063">
    <property type="entry name" value="LRR RECEPTOR-LIKE KINASE"/>
    <property type="match status" value="1"/>
</dbReference>
<dbReference type="FunFam" id="3.80.10.10:FF:000111">
    <property type="entry name" value="LRR receptor-like serine/threonine-protein kinase ERECTA"/>
    <property type="match status" value="1"/>
</dbReference>
<dbReference type="InterPro" id="IPR013210">
    <property type="entry name" value="LRR_N_plant-typ"/>
</dbReference>
<keyword evidence="9 12" id="KW-0472">Membrane</keyword>
<dbReference type="Pfam" id="PF08263">
    <property type="entry name" value="LRRNT_2"/>
    <property type="match status" value="1"/>
</dbReference>
<feature type="signal peptide" evidence="13">
    <location>
        <begin position="1"/>
        <end position="31"/>
    </location>
</feature>
<accession>A0A396GII7</accession>
<keyword evidence="11" id="KW-0325">Glycoprotein</keyword>
<dbReference type="Gene3D" id="3.80.10.10">
    <property type="entry name" value="Ribonuclease Inhibitor"/>
    <property type="match status" value="4"/>
</dbReference>
<dbReference type="InterPro" id="IPR032675">
    <property type="entry name" value="LRR_dom_sf"/>
</dbReference>